<organism evidence="9 10">
    <name type="scientific">Streptococcus phocae</name>
    <dbReference type="NCBI Taxonomy" id="119224"/>
    <lineage>
        <taxon>Bacteria</taxon>
        <taxon>Bacillati</taxon>
        <taxon>Bacillota</taxon>
        <taxon>Bacilli</taxon>
        <taxon>Lactobacillales</taxon>
        <taxon>Streptococcaceae</taxon>
        <taxon>Streptococcus</taxon>
    </lineage>
</organism>
<accession>A0A0P6S3A8</accession>
<feature type="transmembrane region" description="Helical" evidence="7">
    <location>
        <begin position="95"/>
        <end position="113"/>
    </location>
</feature>
<keyword evidence="10" id="KW-1185">Reference proteome</keyword>
<proteinExistence type="inferred from homology"/>
<dbReference type="STRING" id="119224.AKK44_07755"/>
<name>A0A0P6S3A8_9STRE</name>
<dbReference type="InterPro" id="IPR022764">
    <property type="entry name" value="Peptidase_S54_rhomboid_dom"/>
</dbReference>
<evidence type="ECO:0000256" key="6">
    <source>
        <dbReference type="ARBA" id="ARBA00023136"/>
    </source>
</evidence>
<dbReference type="Proteomes" id="UP000049578">
    <property type="component" value="Unassembled WGS sequence"/>
</dbReference>
<dbReference type="RefSeq" id="WP_054279206.1">
    <property type="nucleotide sequence ID" value="NZ_LHQM01000044.1"/>
</dbReference>
<dbReference type="AlphaFoldDB" id="A0A0P6S3A8"/>
<feature type="transmembrane region" description="Helical" evidence="7">
    <location>
        <begin position="119"/>
        <end position="139"/>
    </location>
</feature>
<evidence type="ECO:0000313" key="10">
    <source>
        <dbReference type="Proteomes" id="UP000049578"/>
    </source>
</evidence>
<comment type="similarity">
    <text evidence="2">Belongs to the peptidase S54 family.</text>
</comment>
<feature type="transmembrane region" description="Helical" evidence="7">
    <location>
        <begin position="160"/>
        <end position="183"/>
    </location>
</feature>
<gene>
    <name evidence="9" type="ORF">AKK44_07755</name>
</gene>
<dbReference type="PANTHER" id="PTHR43731">
    <property type="entry name" value="RHOMBOID PROTEASE"/>
    <property type="match status" value="1"/>
</dbReference>
<evidence type="ECO:0000256" key="5">
    <source>
        <dbReference type="ARBA" id="ARBA00022989"/>
    </source>
</evidence>
<evidence type="ECO:0000256" key="2">
    <source>
        <dbReference type="ARBA" id="ARBA00009045"/>
    </source>
</evidence>
<dbReference type="EMBL" id="LHQM01000044">
    <property type="protein sequence ID" value="KPJ21857.1"/>
    <property type="molecule type" value="Genomic_DNA"/>
</dbReference>
<evidence type="ECO:0000313" key="9">
    <source>
        <dbReference type="EMBL" id="KPJ21857.1"/>
    </source>
</evidence>
<feature type="transmembrane region" description="Helical" evidence="7">
    <location>
        <begin position="56"/>
        <end position="83"/>
    </location>
</feature>
<dbReference type="InterPro" id="IPR035952">
    <property type="entry name" value="Rhomboid-like_sf"/>
</dbReference>
<keyword evidence="3 7" id="KW-0812">Transmembrane</keyword>
<protein>
    <recommendedName>
        <fullName evidence="8">Peptidase S54 rhomboid domain-containing protein</fullName>
    </recommendedName>
</protein>
<dbReference type="Pfam" id="PF01694">
    <property type="entry name" value="Rhomboid"/>
    <property type="match status" value="1"/>
</dbReference>
<keyword evidence="4" id="KW-0378">Hydrolase</keyword>
<evidence type="ECO:0000256" key="1">
    <source>
        <dbReference type="ARBA" id="ARBA00004141"/>
    </source>
</evidence>
<dbReference type="PANTHER" id="PTHR43731:SF14">
    <property type="entry name" value="PRESENILIN-ASSOCIATED RHOMBOID-LIKE PROTEIN, MITOCHONDRIAL"/>
    <property type="match status" value="1"/>
</dbReference>
<reference evidence="9 10" key="1">
    <citation type="submission" date="2015-08" db="EMBL/GenBank/DDBJ databases">
        <title>Genome sequence of Streptococcus phocae subsp. phocae ATCC 51973T isolated from liver specimen obtained from seal.</title>
        <authorList>
            <person name="Avendano-Herrera R."/>
        </authorList>
    </citation>
    <scope>NUCLEOTIDE SEQUENCE [LARGE SCALE GENOMIC DNA]</scope>
    <source>
        <strain evidence="9 10">ATCC 51973</strain>
    </source>
</reference>
<evidence type="ECO:0000256" key="3">
    <source>
        <dbReference type="ARBA" id="ARBA00022692"/>
    </source>
</evidence>
<feature type="domain" description="Peptidase S54 rhomboid" evidence="8">
    <location>
        <begin position="54"/>
        <end position="189"/>
    </location>
</feature>
<evidence type="ECO:0000259" key="8">
    <source>
        <dbReference type="Pfam" id="PF01694"/>
    </source>
</evidence>
<sequence length="225" mass="24522">MMMLKRYPVTLFLSILTSFVFLLMQVLYGSLATTSPVIYEFGGMFGLAVKAMPSELWRLVTPIFVHIGFSHFFVNALTLYFVGQMAEDIWGSRQFLLLYMMSGVMGNALTLWATPNTVAAGASTSLFGLFAAIIVLGAFGKNQALKALGKTYQTLIGLNLVMNLFMPNVSLAGHLGGILGGFLGGIALSNQLLESPFSKGQRFLAFLGYLVLLLLILIDSLLGWR</sequence>
<keyword evidence="5 7" id="KW-1133">Transmembrane helix</keyword>
<evidence type="ECO:0000256" key="4">
    <source>
        <dbReference type="ARBA" id="ARBA00022801"/>
    </source>
</evidence>
<dbReference type="SUPFAM" id="SSF144091">
    <property type="entry name" value="Rhomboid-like"/>
    <property type="match status" value="1"/>
</dbReference>
<dbReference type="GO" id="GO:0016020">
    <property type="term" value="C:membrane"/>
    <property type="evidence" value="ECO:0007669"/>
    <property type="project" value="UniProtKB-SubCell"/>
</dbReference>
<evidence type="ECO:0000256" key="7">
    <source>
        <dbReference type="SAM" id="Phobius"/>
    </source>
</evidence>
<dbReference type="InterPro" id="IPR050925">
    <property type="entry name" value="Rhomboid_protease_S54"/>
</dbReference>
<dbReference type="GO" id="GO:0004252">
    <property type="term" value="F:serine-type endopeptidase activity"/>
    <property type="evidence" value="ECO:0007669"/>
    <property type="project" value="InterPro"/>
</dbReference>
<feature type="transmembrane region" description="Helical" evidence="7">
    <location>
        <begin position="203"/>
        <end position="224"/>
    </location>
</feature>
<keyword evidence="6 7" id="KW-0472">Membrane</keyword>
<dbReference type="Gene3D" id="1.20.1540.10">
    <property type="entry name" value="Rhomboid-like"/>
    <property type="match status" value="1"/>
</dbReference>
<comment type="subcellular location">
    <subcellularLocation>
        <location evidence="1">Membrane</location>
        <topology evidence="1">Multi-pass membrane protein</topology>
    </subcellularLocation>
</comment>
<comment type="caution">
    <text evidence="9">The sequence shown here is derived from an EMBL/GenBank/DDBJ whole genome shotgun (WGS) entry which is preliminary data.</text>
</comment>
<dbReference type="PATRIC" id="fig|119224.3.peg.1300"/>